<dbReference type="GO" id="GO:0055085">
    <property type="term" value="P:transmembrane transport"/>
    <property type="evidence" value="ECO:0007669"/>
    <property type="project" value="InterPro"/>
</dbReference>
<feature type="transmembrane region" description="Helical" evidence="7">
    <location>
        <begin position="102"/>
        <end position="127"/>
    </location>
</feature>
<keyword evidence="6 7" id="KW-0472">Membrane</keyword>
<keyword evidence="4 7" id="KW-0812">Transmembrane</keyword>
<evidence type="ECO:0000256" key="6">
    <source>
        <dbReference type="ARBA" id="ARBA00023136"/>
    </source>
</evidence>
<evidence type="ECO:0000256" key="7">
    <source>
        <dbReference type="RuleBase" id="RU363032"/>
    </source>
</evidence>
<keyword evidence="3" id="KW-1003">Cell membrane</keyword>
<comment type="caution">
    <text evidence="9">The sequence shown here is derived from an EMBL/GenBank/DDBJ whole genome shotgun (WGS) entry which is preliminary data.</text>
</comment>
<dbReference type="CDD" id="cd06261">
    <property type="entry name" value="TM_PBP2"/>
    <property type="match status" value="1"/>
</dbReference>
<feature type="transmembrane region" description="Helical" evidence="7">
    <location>
        <begin position="183"/>
        <end position="202"/>
    </location>
</feature>
<feature type="transmembrane region" description="Helical" evidence="7">
    <location>
        <begin position="291"/>
        <end position="312"/>
    </location>
</feature>
<organism evidence="9">
    <name type="scientific">Caldilineaceae bacterium SB0664_bin_27</name>
    <dbReference type="NCBI Taxonomy" id="2605260"/>
    <lineage>
        <taxon>Bacteria</taxon>
        <taxon>Bacillati</taxon>
        <taxon>Chloroflexota</taxon>
        <taxon>Caldilineae</taxon>
        <taxon>Caldilineales</taxon>
        <taxon>Caldilineaceae</taxon>
    </lineage>
</organism>
<feature type="domain" description="ABC transmembrane type-1" evidence="8">
    <location>
        <begin position="100"/>
        <end position="305"/>
    </location>
</feature>
<dbReference type="Pfam" id="PF19300">
    <property type="entry name" value="BPD_transp_1_N"/>
    <property type="match status" value="1"/>
</dbReference>
<evidence type="ECO:0000256" key="4">
    <source>
        <dbReference type="ARBA" id="ARBA00022692"/>
    </source>
</evidence>
<feature type="transmembrane region" description="Helical" evidence="7">
    <location>
        <begin position="244"/>
        <end position="271"/>
    </location>
</feature>
<dbReference type="InterPro" id="IPR045621">
    <property type="entry name" value="BPD_transp_1_N"/>
</dbReference>
<dbReference type="InterPro" id="IPR035906">
    <property type="entry name" value="MetI-like_sf"/>
</dbReference>
<gene>
    <name evidence="9" type="ORF">F4Y42_06040</name>
</gene>
<comment type="similarity">
    <text evidence="7">Belongs to the binding-protein-dependent transport system permease family.</text>
</comment>
<dbReference type="PANTHER" id="PTHR43163:SF6">
    <property type="entry name" value="DIPEPTIDE TRANSPORT SYSTEM PERMEASE PROTEIN DPPB-RELATED"/>
    <property type="match status" value="1"/>
</dbReference>
<dbReference type="Pfam" id="PF00528">
    <property type="entry name" value="BPD_transp_1"/>
    <property type="match status" value="1"/>
</dbReference>
<evidence type="ECO:0000259" key="8">
    <source>
        <dbReference type="PROSITE" id="PS50928"/>
    </source>
</evidence>
<dbReference type="GO" id="GO:0005886">
    <property type="term" value="C:plasma membrane"/>
    <property type="evidence" value="ECO:0007669"/>
    <property type="project" value="UniProtKB-SubCell"/>
</dbReference>
<dbReference type="PANTHER" id="PTHR43163">
    <property type="entry name" value="DIPEPTIDE TRANSPORT SYSTEM PERMEASE PROTEIN DPPB-RELATED"/>
    <property type="match status" value="1"/>
</dbReference>
<evidence type="ECO:0000256" key="2">
    <source>
        <dbReference type="ARBA" id="ARBA00022448"/>
    </source>
</evidence>
<dbReference type="SUPFAM" id="SSF161098">
    <property type="entry name" value="MetI-like"/>
    <property type="match status" value="1"/>
</dbReference>
<keyword evidence="5 7" id="KW-1133">Transmembrane helix</keyword>
<dbReference type="EMBL" id="VXRG01000053">
    <property type="protein sequence ID" value="MXY92995.1"/>
    <property type="molecule type" value="Genomic_DNA"/>
</dbReference>
<protein>
    <submittedName>
        <fullName evidence="9">ABC transporter permease</fullName>
    </submittedName>
</protein>
<sequence length="319" mass="35421">MSKYLLNRLLIAIPTIFGVTVLIFLAMRVIPGDPLQLIVSESDGIYVLSEEELQAVRASLGLDQPYYIQYYDWMRQVISGDMGSSFWNKEPISGMILRRGPISAQIAIMAVLLSWLIGVPIGMLSAMWRNSLMDHLSRVGITVFIAVPSYWLGLLIILFSVLVFTWRPPITIIQLWEDPLGNLSMTVLPAMALGLGLSAATARMARSAALEVLFEDYIRTARAKGLKETLVVWRHVFKNAMLPVVTTTGLALGGLLGGAVSVETAFAVPGLGKLLVQGMTERDWMMIQNLVLLYGLIYVIINLLVDLSYAFLDPRIRYE</sequence>
<dbReference type="AlphaFoldDB" id="A0A6B0YS88"/>
<feature type="transmembrane region" description="Helical" evidence="7">
    <location>
        <begin position="9"/>
        <end position="30"/>
    </location>
</feature>
<comment type="subcellular location">
    <subcellularLocation>
        <location evidence="1 7">Cell membrane</location>
        <topology evidence="1 7">Multi-pass membrane protein</topology>
    </subcellularLocation>
</comment>
<dbReference type="InterPro" id="IPR000515">
    <property type="entry name" value="MetI-like"/>
</dbReference>
<proteinExistence type="inferred from homology"/>
<evidence type="ECO:0000313" key="9">
    <source>
        <dbReference type="EMBL" id="MXY92995.1"/>
    </source>
</evidence>
<dbReference type="Gene3D" id="1.10.3720.10">
    <property type="entry name" value="MetI-like"/>
    <property type="match status" value="1"/>
</dbReference>
<evidence type="ECO:0000256" key="1">
    <source>
        <dbReference type="ARBA" id="ARBA00004651"/>
    </source>
</evidence>
<accession>A0A6B0YS88</accession>
<evidence type="ECO:0000256" key="3">
    <source>
        <dbReference type="ARBA" id="ARBA00022475"/>
    </source>
</evidence>
<reference evidence="9" key="1">
    <citation type="submission" date="2019-09" db="EMBL/GenBank/DDBJ databases">
        <title>Characterisation of the sponge microbiome using genome-centric metagenomics.</title>
        <authorList>
            <person name="Engelberts J.P."/>
            <person name="Robbins S.J."/>
            <person name="De Goeij J.M."/>
            <person name="Aranda M."/>
            <person name="Bell S.C."/>
            <person name="Webster N.S."/>
        </authorList>
    </citation>
    <scope>NUCLEOTIDE SEQUENCE</scope>
    <source>
        <strain evidence="9">SB0664_bin_27</strain>
    </source>
</reference>
<name>A0A6B0YS88_9CHLR</name>
<feature type="transmembrane region" description="Helical" evidence="7">
    <location>
        <begin position="139"/>
        <end position="163"/>
    </location>
</feature>
<keyword evidence="2 7" id="KW-0813">Transport</keyword>
<evidence type="ECO:0000256" key="5">
    <source>
        <dbReference type="ARBA" id="ARBA00022989"/>
    </source>
</evidence>
<dbReference type="PROSITE" id="PS50928">
    <property type="entry name" value="ABC_TM1"/>
    <property type="match status" value="1"/>
</dbReference>